<dbReference type="OrthoDB" id="3350591at2759"/>
<dbReference type="Pfam" id="PF12311">
    <property type="entry name" value="DUF3632"/>
    <property type="match status" value="1"/>
</dbReference>
<keyword evidence="3" id="KW-1185">Reference proteome</keyword>
<dbReference type="AlphaFoldDB" id="A0A9P4T9U9"/>
<dbReference type="Proteomes" id="UP000801428">
    <property type="component" value="Unassembled WGS sequence"/>
</dbReference>
<reference evidence="2" key="1">
    <citation type="submission" date="2019-04" db="EMBL/GenBank/DDBJ databases">
        <title>Sequencing of skin fungus with MAO and IRED activity.</title>
        <authorList>
            <person name="Marsaioli A.J."/>
            <person name="Bonatto J.M.C."/>
            <person name="Reis Junior O."/>
        </authorList>
    </citation>
    <scope>NUCLEOTIDE SEQUENCE</scope>
    <source>
        <strain evidence="2">30M1</strain>
    </source>
</reference>
<gene>
    <name evidence="2" type="ORF">E8E13_007537</name>
</gene>
<protein>
    <submittedName>
        <fullName evidence="2">Uncharacterized protein</fullName>
    </submittedName>
</protein>
<feature type="region of interest" description="Disordered" evidence="1">
    <location>
        <begin position="288"/>
        <end position="310"/>
    </location>
</feature>
<evidence type="ECO:0000256" key="1">
    <source>
        <dbReference type="SAM" id="MobiDB-lite"/>
    </source>
</evidence>
<organism evidence="2 3">
    <name type="scientific">Curvularia kusanoi</name>
    <name type="common">Cochliobolus kusanoi</name>
    <dbReference type="NCBI Taxonomy" id="90978"/>
    <lineage>
        <taxon>Eukaryota</taxon>
        <taxon>Fungi</taxon>
        <taxon>Dikarya</taxon>
        <taxon>Ascomycota</taxon>
        <taxon>Pezizomycotina</taxon>
        <taxon>Dothideomycetes</taxon>
        <taxon>Pleosporomycetidae</taxon>
        <taxon>Pleosporales</taxon>
        <taxon>Pleosporineae</taxon>
        <taxon>Pleosporaceae</taxon>
        <taxon>Curvularia</taxon>
    </lineage>
</organism>
<comment type="caution">
    <text evidence="2">The sequence shown here is derived from an EMBL/GenBank/DDBJ whole genome shotgun (WGS) entry which is preliminary data.</text>
</comment>
<proteinExistence type="predicted"/>
<evidence type="ECO:0000313" key="3">
    <source>
        <dbReference type="Proteomes" id="UP000801428"/>
    </source>
</evidence>
<dbReference type="EMBL" id="SWKU01000018">
    <property type="protein sequence ID" value="KAF2998980.1"/>
    <property type="molecule type" value="Genomic_DNA"/>
</dbReference>
<accession>A0A9P4T9U9</accession>
<dbReference type="InterPro" id="IPR022085">
    <property type="entry name" value="OpdG"/>
</dbReference>
<evidence type="ECO:0000313" key="2">
    <source>
        <dbReference type="EMBL" id="KAF2998980.1"/>
    </source>
</evidence>
<name>A0A9P4T9U9_CURKU</name>
<sequence length="310" mass="35460">MRAESPLEPHLHEEWDDEDDLRAKAPLAAFLAGTQTPSEVAQAVNTYVRNETSTRLQKLTDYAASHTLGLEDRESGEWTELYPPNAGAFAHEFIRSWCGISTAFSPHSNEQDRLMMILDELRRLPRWMAPETRPDENGEVLKSEFWAFGQGWLGLEDEFRRQKEDGEPLTHIAGSCDRWINLQSTMARVTAQDLIYCAPFTALERLPPVDHPAAKIPDVDIEGAAQWVMWPLECRYVYGECLKKDTTSHYWEPWSKQRWAMWKQLFESVAGNLEHNDRTRSLASQALQEMKEVETEADDIVPGHSNSGSE</sequence>